<accession>A0AAV6UWN0</accession>
<sequence length="114" mass="12837">MLAMHWSKKFLSSTNTSPAVSTVTFLSKINSSKSLQTLSCCNILMQRQLRSSIVDLTRRSSFVTSAANIVMTPMMAHEQAIYEVKSINATIVKSFFISNNKEQKDRHTIFCIIT</sequence>
<dbReference type="EMBL" id="JAFNEN010000245">
    <property type="protein sequence ID" value="KAG8188237.1"/>
    <property type="molecule type" value="Genomic_DNA"/>
</dbReference>
<dbReference type="AlphaFoldDB" id="A0AAV6UWN0"/>
<keyword evidence="2" id="KW-1185">Reference proteome</keyword>
<evidence type="ECO:0000313" key="1">
    <source>
        <dbReference type="EMBL" id="KAG8188237.1"/>
    </source>
</evidence>
<evidence type="ECO:0000313" key="2">
    <source>
        <dbReference type="Proteomes" id="UP000827092"/>
    </source>
</evidence>
<dbReference type="Proteomes" id="UP000827092">
    <property type="component" value="Unassembled WGS sequence"/>
</dbReference>
<organism evidence="1 2">
    <name type="scientific">Oedothorax gibbosus</name>
    <dbReference type="NCBI Taxonomy" id="931172"/>
    <lineage>
        <taxon>Eukaryota</taxon>
        <taxon>Metazoa</taxon>
        <taxon>Ecdysozoa</taxon>
        <taxon>Arthropoda</taxon>
        <taxon>Chelicerata</taxon>
        <taxon>Arachnida</taxon>
        <taxon>Araneae</taxon>
        <taxon>Araneomorphae</taxon>
        <taxon>Entelegynae</taxon>
        <taxon>Araneoidea</taxon>
        <taxon>Linyphiidae</taxon>
        <taxon>Erigoninae</taxon>
        <taxon>Oedothorax</taxon>
    </lineage>
</organism>
<comment type="caution">
    <text evidence="1">The sequence shown here is derived from an EMBL/GenBank/DDBJ whole genome shotgun (WGS) entry which is preliminary data.</text>
</comment>
<name>A0AAV6UWN0_9ARAC</name>
<gene>
    <name evidence="1" type="ORF">JTE90_018827</name>
</gene>
<reference evidence="1 2" key="1">
    <citation type="journal article" date="2022" name="Nat. Ecol. Evol.">
        <title>A masculinizing supergene underlies an exaggerated male reproductive morph in a spider.</title>
        <authorList>
            <person name="Hendrickx F."/>
            <person name="De Corte Z."/>
            <person name="Sonet G."/>
            <person name="Van Belleghem S.M."/>
            <person name="Kostlbacher S."/>
            <person name="Vangestel C."/>
        </authorList>
    </citation>
    <scope>NUCLEOTIDE SEQUENCE [LARGE SCALE GENOMIC DNA]</scope>
    <source>
        <strain evidence="1">W744_W776</strain>
    </source>
</reference>
<protein>
    <submittedName>
        <fullName evidence="1">Uncharacterized protein</fullName>
    </submittedName>
</protein>
<proteinExistence type="predicted"/>